<sequence>MGISWWRTVITLGIFLGLVIFGLEVVVEGYNQFLLPPEPLHLGQAAEAFGGYFQKPGFDRYMNLIKELIMTYQDRLRALSTHK</sequence>
<evidence type="ECO:0000256" key="1">
    <source>
        <dbReference type="SAM" id="Phobius"/>
    </source>
</evidence>
<proteinExistence type="predicted"/>
<keyword evidence="1" id="KW-0812">Transmembrane</keyword>
<keyword evidence="3" id="KW-1185">Reference proteome</keyword>
<accession>A0AAU8PJR2</accession>
<evidence type="ECO:0000313" key="3">
    <source>
        <dbReference type="Proteomes" id="UP000009229"/>
    </source>
</evidence>
<dbReference type="Proteomes" id="UP000009229">
    <property type="component" value="Chromosome"/>
</dbReference>
<feature type="transmembrane region" description="Helical" evidence="1">
    <location>
        <begin position="6"/>
        <end position="27"/>
    </location>
</feature>
<keyword evidence="1" id="KW-0472">Membrane</keyword>
<evidence type="ECO:0000313" key="2">
    <source>
        <dbReference type="EMBL" id="AEG16189.1"/>
    </source>
</evidence>
<gene>
    <name evidence="2" type="ordered locus">Desku_2666</name>
</gene>
<reference evidence="3" key="1">
    <citation type="submission" date="2011-05" db="EMBL/GenBank/DDBJ databases">
        <title>Complete sequence of Desulfotomaculum kuznetsovii DSM 6115.</title>
        <authorList>
            <person name="Lucas S."/>
            <person name="Han J."/>
            <person name="Lapidus A."/>
            <person name="Cheng J.-F."/>
            <person name="Goodwin L."/>
            <person name="Pitluck S."/>
            <person name="Peters L."/>
            <person name="Mikhailova N."/>
            <person name="Lu M."/>
            <person name="Saunders E."/>
            <person name="Han C."/>
            <person name="Tapia R."/>
            <person name="Land M."/>
            <person name="Hauser L."/>
            <person name="Kyrpides N."/>
            <person name="Ivanova N."/>
            <person name="Pagani I."/>
            <person name="Nazina T."/>
            <person name="Ivanova A."/>
            <person name="Parshina S."/>
            <person name="Kuever J."/>
            <person name="Muyzer G."/>
            <person name="Plugge C."/>
            <person name="Stams A."/>
            <person name="Woyke T."/>
        </authorList>
    </citation>
    <scope>NUCLEOTIDE SEQUENCE [LARGE SCALE GENOMIC DNA]</scope>
    <source>
        <strain evidence="3">DSM 6115 / VKM B-1805 / 17</strain>
    </source>
</reference>
<dbReference type="AlphaFoldDB" id="A0AAU8PJR2"/>
<protein>
    <submittedName>
        <fullName evidence="2">Uncharacterized protein</fullName>
    </submittedName>
</protein>
<dbReference type="EMBL" id="CP002770">
    <property type="protein sequence ID" value="AEG16189.1"/>
    <property type="molecule type" value="Genomic_DNA"/>
</dbReference>
<dbReference type="KEGG" id="dku:Desku_2666"/>
<keyword evidence="1" id="KW-1133">Transmembrane helix</keyword>
<name>A0AAU8PJR2_DESK7</name>
<organism evidence="2 3">
    <name type="scientific">Desulfofundulus kuznetsovii (strain DSM 6115 / VKM B-1805 / 17)</name>
    <name type="common">Desulfotomaculum kuznetsovii</name>
    <dbReference type="NCBI Taxonomy" id="760568"/>
    <lineage>
        <taxon>Bacteria</taxon>
        <taxon>Bacillati</taxon>
        <taxon>Bacillota</taxon>
        <taxon>Clostridia</taxon>
        <taxon>Eubacteriales</taxon>
        <taxon>Peptococcaceae</taxon>
        <taxon>Desulfofundulus</taxon>
    </lineage>
</organism>